<protein>
    <submittedName>
        <fullName evidence="10">QacE family quaternary ammonium compound efflux SMR transporter</fullName>
    </submittedName>
</protein>
<evidence type="ECO:0000313" key="10">
    <source>
        <dbReference type="EMBL" id="RIP37442.1"/>
    </source>
</evidence>
<keyword evidence="4 8" id="KW-0812">Transmembrane</keyword>
<dbReference type="OrthoDB" id="2168659at2"/>
<dbReference type="RefSeq" id="WP_119484268.1">
    <property type="nucleotide sequence ID" value="NZ_QYJN01000001.1"/>
</dbReference>
<sequence length="107" mass="11579">MQWLKVILAGFIEVLWVTGLNVAHSLWSWLAVIIIIGISFFLVISACKALPVGTVYAVFVGIGSVGTVIVDVIFFGDSFNIIKMLLICLLVIGIIGLKLSTSEVQNQ</sequence>
<dbReference type="PANTHER" id="PTHR30561:SF7">
    <property type="entry name" value="GUANIDINIUM EFFLUX SYSTEM SUBUNIT GDNC-RELATED"/>
    <property type="match status" value="1"/>
</dbReference>
<dbReference type="Proteomes" id="UP000265541">
    <property type="component" value="Unassembled WGS sequence"/>
</dbReference>
<name>A0A3A0WAF2_STAGA</name>
<dbReference type="Gene3D" id="1.10.3730.20">
    <property type="match status" value="1"/>
</dbReference>
<dbReference type="Pfam" id="PF00893">
    <property type="entry name" value="Multi_Drug_Res"/>
    <property type="match status" value="1"/>
</dbReference>
<comment type="caution">
    <text evidence="10">The sequence shown here is derived from an EMBL/GenBank/DDBJ whole genome shotgun (WGS) entry which is preliminary data.</text>
</comment>
<comment type="subcellular location">
    <subcellularLocation>
        <location evidence="1 8">Cell membrane</location>
        <topology evidence="1 8">Multi-pass membrane protein</topology>
    </subcellularLocation>
</comment>
<evidence type="ECO:0000256" key="4">
    <source>
        <dbReference type="ARBA" id="ARBA00022692"/>
    </source>
</evidence>
<keyword evidence="2" id="KW-0813">Transport</keyword>
<dbReference type="GO" id="GO:0022857">
    <property type="term" value="F:transmembrane transporter activity"/>
    <property type="evidence" value="ECO:0007669"/>
    <property type="project" value="InterPro"/>
</dbReference>
<keyword evidence="5 9" id="KW-1133">Transmembrane helix</keyword>
<dbReference type="AlphaFoldDB" id="A0A3A0WAF2"/>
<feature type="transmembrane region" description="Helical" evidence="9">
    <location>
        <begin position="81"/>
        <end position="99"/>
    </location>
</feature>
<comment type="similarity">
    <text evidence="7 8">Belongs to the drug/metabolite transporter (DMT) superfamily. Small multidrug resistance (SMR) (TC 2.A.7.1) family.</text>
</comment>
<accession>A0A3A0WAF2</accession>
<feature type="transmembrane region" description="Helical" evidence="9">
    <location>
        <begin position="54"/>
        <end position="75"/>
    </location>
</feature>
<proteinExistence type="inferred from homology"/>
<dbReference type="InterPro" id="IPR045324">
    <property type="entry name" value="Small_multidrug_res"/>
</dbReference>
<dbReference type="PANTHER" id="PTHR30561">
    <property type="entry name" value="SMR FAMILY PROTON-DEPENDENT DRUG EFFLUX TRANSPORTER SUGE"/>
    <property type="match status" value="1"/>
</dbReference>
<evidence type="ECO:0000256" key="8">
    <source>
        <dbReference type="RuleBase" id="RU003942"/>
    </source>
</evidence>
<dbReference type="GO" id="GO:0005886">
    <property type="term" value="C:plasma membrane"/>
    <property type="evidence" value="ECO:0007669"/>
    <property type="project" value="UniProtKB-SubCell"/>
</dbReference>
<evidence type="ECO:0000256" key="3">
    <source>
        <dbReference type="ARBA" id="ARBA00022475"/>
    </source>
</evidence>
<dbReference type="InterPro" id="IPR037185">
    <property type="entry name" value="EmrE-like"/>
</dbReference>
<evidence type="ECO:0000256" key="7">
    <source>
        <dbReference type="ARBA" id="ARBA00038032"/>
    </source>
</evidence>
<dbReference type="SUPFAM" id="SSF103481">
    <property type="entry name" value="Multidrug resistance efflux transporter EmrE"/>
    <property type="match status" value="1"/>
</dbReference>
<dbReference type="EMBL" id="QYJN01000001">
    <property type="protein sequence ID" value="RIP37442.1"/>
    <property type="molecule type" value="Genomic_DNA"/>
</dbReference>
<evidence type="ECO:0000256" key="6">
    <source>
        <dbReference type="ARBA" id="ARBA00023136"/>
    </source>
</evidence>
<evidence type="ECO:0000256" key="2">
    <source>
        <dbReference type="ARBA" id="ARBA00022448"/>
    </source>
</evidence>
<evidence type="ECO:0000256" key="5">
    <source>
        <dbReference type="ARBA" id="ARBA00022989"/>
    </source>
</evidence>
<organism evidence="10 11">
    <name type="scientific">Staphylococcus gallinarum</name>
    <dbReference type="NCBI Taxonomy" id="1293"/>
    <lineage>
        <taxon>Bacteria</taxon>
        <taxon>Bacillati</taxon>
        <taxon>Bacillota</taxon>
        <taxon>Bacilli</taxon>
        <taxon>Bacillales</taxon>
        <taxon>Staphylococcaceae</taxon>
        <taxon>Staphylococcus</taxon>
    </lineage>
</organism>
<evidence type="ECO:0000256" key="9">
    <source>
        <dbReference type="SAM" id="Phobius"/>
    </source>
</evidence>
<evidence type="ECO:0000256" key="1">
    <source>
        <dbReference type="ARBA" id="ARBA00004651"/>
    </source>
</evidence>
<gene>
    <name evidence="10" type="ORF">BUZ14_02485</name>
</gene>
<keyword evidence="3" id="KW-1003">Cell membrane</keyword>
<feature type="transmembrane region" description="Helical" evidence="9">
    <location>
        <begin position="26"/>
        <end position="47"/>
    </location>
</feature>
<reference evidence="10 11" key="1">
    <citation type="journal article" date="2016" name="Front. Microbiol.">
        <title>Comprehensive Phylogenetic Analysis of Bovine Non-aureus Staphylococci Species Based on Whole-Genome Sequencing.</title>
        <authorList>
            <person name="Naushad S."/>
            <person name="Barkema H.W."/>
            <person name="Luby C."/>
            <person name="Condas L.A."/>
            <person name="Nobrega D.B."/>
            <person name="Carson D.A."/>
            <person name="De Buck J."/>
        </authorList>
    </citation>
    <scope>NUCLEOTIDE SEQUENCE [LARGE SCALE GENOMIC DNA]</scope>
    <source>
        <strain evidence="10 11">SNUC 4781</strain>
    </source>
</reference>
<evidence type="ECO:0000313" key="11">
    <source>
        <dbReference type="Proteomes" id="UP000265541"/>
    </source>
</evidence>
<keyword evidence="6 9" id="KW-0472">Membrane</keyword>
<dbReference type="FunFam" id="1.10.3730.20:FF:000001">
    <property type="entry name" value="Quaternary ammonium compound resistance transporter SugE"/>
    <property type="match status" value="1"/>
</dbReference>
<dbReference type="InterPro" id="IPR000390">
    <property type="entry name" value="Small_drug/metabolite_transptr"/>
</dbReference>